<evidence type="ECO:0000313" key="3">
    <source>
        <dbReference type="EMBL" id="RDE72633.1"/>
    </source>
</evidence>
<dbReference type="InterPro" id="IPR036868">
    <property type="entry name" value="TusA-like_sf"/>
</dbReference>
<evidence type="ECO:0000313" key="4">
    <source>
        <dbReference type="Proteomes" id="UP000253872"/>
    </source>
</evidence>
<comment type="similarity">
    <text evidence="1">Belongs to the sulfur carrier protein TusA family.</text>
</comment>
<dbReference type="RefSeq" id="WP_111402655.1">
    <property type="nucleotide sequence ID" value="NZ_QEPN01000003.1"/>
</dbReference>
<keyword evidence="3" id="KW-0808">Transferase</keyword>
<dbReference type="Gene3D" id="3.30.110.40">
    <property type="entry name" value="TusA-like domain"/>
    <property type="match status" value="1"/>
</dbReference>
<dbReference type="SUPFAM" id="SSF64307">
    <property type="entry name" value="SirA-like"/>
    <property type="match status" value="1"/>
</dbReference>
<proteinExistence type="inferred from homology"/>
<dbReference type="Pfam" id="PF01206">
    <property type="entry name" value="TusA"/>
    <property type="match status" value="1"/>
</dbReference>
<dbReference type="GO" id="GO:0016740">
    <property type="term" value="F:transferase activity"/>
    <property type="evidence" value="ECO:0007669"/>
    <property type="project" value="UniProtKB-KW"/>
</dbReference>
<reference evidence="3 4" key="1">
    <citation type="submission" date="2018-05" db="EMBL/GenBank/DDBJ databases">
        <title>Draft Genome Sequences for a Diverse set of 7 Haemophilus Species.</title>
        <authorList>
            <person name="Nichols M."/>
            <person name="Topaz N."/>
            <person name="Wang X."/>
            <person name="Wang X."/>
            <person name="Boxrud D."/>
        </authorList>
    </citation>
    <scope>NUCLEOTIDE SEQUENCE [LARGE SCALE GENOMIC DNA]</scope>
    <source>
        <strain evidence="3 4">C2002001239</strain>
    </source>
</reference>
<dbReference type="Proteomes" id="UP000253872">
    <property type="component" value="Unassembled WGS sequence"/>
</dbReference>
<dbReference type="NCBIfam" id="NF008242">
    <property type="entry name" value="PRK11018.1"/>
    <property type="match status" value="1"/>
</dbReference>
<dbReference type="EMBL" id="QEPN01000003">
    <property type="protein sequence ID" value="RDE72633.1"/>
    <property type="molecule type" value="Genomic_DNA"/>
</dbReference>
<gene>
    <name evidence="3" type="ORF">DPV93_04965</name>
</gene>
<protein>
    <submittedName>
        <fullName evidence="3">Putative sulfurtransferase YedF</fullName>
    </submittedName>
</protein>
<dbReference type="AlphaFoldDB" id="A0A369YFI0"/>
<dbReference type="PANTHER" id="PTHR33279:SF6">
    <property type="entry name" value="SULFUR CARRIER PROTEIN YEDF-RELATED"/>
    <property type="match status" value="1"/>
</dbReference>
<name>A0A369YFI0_9PAST</name>
<evidence type="ECO:0000259" key="2">
    <source>
        <dbReference type="PROSITE" id="PS01148"/>
    </source>
</evidence>
<organism evidence="3 4">
    <name type="scientific">Haemophilus sputorum</name>
    <dbReference type="NCBI Taxonomy" id="1078480"/>
    <lineage>
        <taxon>Bacteria</taxon>
        <taxon>Pseudomonadati</taxon>
        <taxon>Pseudomonadota</taxon>
        <taxon>Gammaproteobacteria</taxon>
        <taxon>Pasteurellales</taxon>
        <taxon>Pasteurellaceae</taxon>
        <taxon>Haemophilus</taxon>
    </lineage>
</organism>
<comment type="caution">
    <text evidence="3">The sequence shown here is derived from an EMBL/GenBank/DDBJ whole genome shotgun (WGS) entry which is preliminary data.</text>
</comment>
<dbReference type="PROSITE" id="PS01148">
    <property type="entry name" value="UPF0033"/>
    <property type="match status" value="1"/>
</dbReference>
<evidence type="ECO:0000256" key="1">
    <source>
        <dbReference type="ARBA" id="ARBA00008984"/>
    </source>
</evidence>
<dbReference type="InterPro" id="IPR001455">
    <property type="entry name" value="TusA-like"/>
</dbReference>
<accession>A0A369YFI0</accession>
<sequence>MAFIVIEKKDKDPSEITPTYTLDMLGEPCPYPAIATLETMPTLKSGEILEVLSDCAQSINNIPVDAKNHGYTLLSVEQGGTILRYLIQK</sequence>
<dbReference type="STRING" id="1035839.GCA_000238795_01298"/>
<dbReference type="PANTHER" id="PTHR33279">
    <property type="entry name" value="SULFUR CARRIER PROTEIN YEDF-RELATED"/>
    <property type="match status" value="1"/>
</dbReference>
<feature type="domain" description="UPF0033" evidence="2">
    <location>
        <begin position="22"/>
        <end position="46"/>
    </location>
</feature>